<reference evidence="2" key="1">
    <citation type="submission" date="2020-03" db="EMBL/GenBank/DDBJ databases">
        <authorList>
            <person name="Weist P."/>
        </authorList>
    </citation>
    <scope>NUCLEOTIDE SEQUENCE</scope>
</reference>
<sequence length="149" mass="15677">MSSGGETAAINNLHHMTAVAWGPARAQGRPQEMSPRAGRGDSHGRLIFNQVCGDDGLSSMRRQMGRSPPQISAGLPGHGYGLLLKAGGHQGLLVRRQSGSATPPRAGQSGTSLSNGAEMRPPTSQRPAVTLTNRKCGRQSIVKNFDLNL</sequence>
<gene>
    <name evidence="2" type="ORF">PLEPLA_LOCUS14106</name>
</gene>
<name>A0A9N7U7V2_PLEPL</name>
<evidence type="ECO:0000313" key="2">
    <source>
        <dbReference type="EMBL" id="CAB1426171.1"/>
    </source>
</evidence>
<dbReference type="EMBL" id="CADEAL010000864">
    <property type="protein sequence ID" value="CAB1426171.1"/>
    <property type="molecule type" value="Genomic_DNA"/>
</dbReference>
<dbReference type="AlphaFoldDB" id="A0A9N7U7V2"/>
<proteinExistence type="predicted"/>
<feature type="region of interest" description="Disordered" evidence="1">
    <location>
        <begin position="96"/>
        <end position="129"/>
    </location>
</feature>
<dbReference type="Proteomes" id="UP001153269">
    <property type="component" value="Unassembled WGS sequence"/>
</dbReference>
<evidence type="ECO:0000313" key="3">
    <source>
        <dbReference type="Proteomes" id="UP001153269"/>
    </source>
</evidence>
<evidence type="ECO:0000256" key="1">
    <source>
        <dbReference type="SAM" id="MobiDB-lite"/>
    </source>
</evidence>
<keyword evidence="3" id="KW-1185">Reference proteome</keyword>
<protein>
    <submittedName>
        <fullName evidence="2">Uncharacterized protein</fullName>
    </submittedName>
</protein>
<organism evidence="2 3">
    <name type="scientific">Pleuronectes platessa</name>
    <name type="common">European plaice</name>
    <dbReference type="NCBI Taxonomy" id="8262"/>
    <lineage>
        <taxon>Eukaryota</taxon>
        <taxon>Metazoa</taxon>
        <taxon>Chordata</taxon>
        <taxon>Craniata</taxon>
        <taxon>Vertebrata</taxon>
        <taxon>Euteleostomi</taxon>
        <taxon>Actinopterygii</taxon>
        <taxon>Neopterygii</taxon>
        <taxon>Teleostei</taxon>
        <taxon>Neoteleostei</taxon>
        <taxon>Acanthomorphata</taxon>
        <taxon>Carangaria</taxon>
        <taxon>Pleuronectiformes</taxon>
        <taxon>Pleuronectoidei</taxon>
        <taxon>Pleuronectidae</taxon>
        <taxon>Pleuronectes</taxon>
    </lineage>
</organism>
<feature type="region of interest" description="Disordered" evidence="1">
    <location>
        <begin position="24"/>
        <end position="76"/>
    </location>
</feature>
<accession>A0A9N7U7V2</accession>
<comment type="caution">
    <text evidence="2">The sequence shown here is derived from an EMBL/GenBank/DDBJ whole genome shotgun (WGS) entry which is preliminary data.</text>
</comment>